<gene>
    <name evidence="2" type="ORF">C7V51_12885</name>
</gene>
<dbReference type="Gene3D" id="2.40.10.10">
    <property type="entry name" value="Trypsin-like serine proteases"/>
    <property type="match status" value="2"/>
</dbReference>
<feature type="signal peptide" evidence="1">
    <location>
        <begin position="1"/>
        <end position="36"/>
    </location>
</feature>
<dbReference type="Proteomes" id="UP000283946">
    <property type="component" value="Chromosome"/>
</dbReference>
<name>A0AAD1EN08_9MICO</name>
<dbReference type="InterPro" id="IPR043504">
    <property type="entry name" value="Peptidase_S1_PA_chymotrypsin"/>
</dbReference>
<keyword evidence="1" id="KW-0732">Signal</keyword>
<evidence type="ECO:0000256" key="1">
    <source>
        <dbReference type="SAM" id="SignalP"/>
    </source>
</evidence>
<dbReference type="EMBL" id="CP028130">
    <property type="protein sequence ID" value="AZZ56671.1"/>
    <property type="molecule type" value="Genomic_DNA"/>
</dbReference>
<evidence type="ECO:0008006" key="4">
    <source>
        <dbReference type="Google" id="ProtNLM"/>
    </source>
</evidence>
<accession>A0AAD1EN08</accession>
<dbReference type="SUPFAM" id="SSF50494">
    <property type="entry name" value="Trypsin-like serine proteases"/>
    <property type="match status" value="1"/>
</dbReference>
<protein>
    <recommendedName>
        <fullName evidence="4">Peptidase S1 domain-containing protein</fullName>
    </recommendedName>
</protein>
<proteinExistence type="predicted"/>
<evidence type="ECO:0000313" key="3">
    <source>
        <dbReference type="Proteomes" id="UP000283946"/>
    </source>
</evidence>
<feature type="chain" id="PRO_5042012453" description="Peptidase S1 domain-containing protein" evidence="1">
    <location>
        <begin position="37"/>
        <end position="267"/>
    </location>
</feature>
<dbReference type="KEGG" id="ria:C7V51_12885"/>
<dbReference type="AlphaFoldDB" id="A0AAD1EN08"/>
<dbReference type="InterPro" id="IPR009003">
    <property type="entry name" value="Peptidase_S1_PA"/>
</dbReference>
<evidence type="ECO:0000313" key="2">
    <source>
        <dbReference type="EMBL" id="AZZ56671.1"/>
    </source>
</evidence>
<organism evidence="2 3">
    <name type="scientific">Rathayibacter iranicus</name>
    <dbReference type="NCBI Taxonomy" id="59737"/>
    <lineage>
        <taxon>Bacteria</taxon>
        <taxon>Bacillati</taxon>
        <taxon>Actinomycetota</taxon>
        <taxon>Actinomycetes</taxon>
        <taxon>Micrococcales</taxon>
        <taxon>Microbacteriaceae</taxon>
        <taxon>Rathayibacter</taxon>
    </lineage>
</organism>
<reference evidence="2 3" key="1">
    <citation type="submission" date="2018-03" db="EMBL/GenBank/DDBJ databases">
        <title>Bacteriophage NCPPB3778 and a type I-E CRISPR drive the evolution of the US Biological Select Agent, Rathayibacter toxicus.</title>
        <authorList>
            <person name="Davis E.W.II."/>
            <person name="Tabima J.F."/>
            <person name="Weisberg A.J."/>
            <person name="Dantas Lopes L."/>
            <person name="Wiseman M.S."/>
            <person name="Wiseman M.S."/>
            <person name="Pupko T."/>
            <person name="Belcher M.S."/>
            <person name="Sechler A.J."/>
            <person name="Tancos M.A."/>
            <person name="Schroeder B.K."/>
            <person name="Murray T.D."/>
            <person name="Luster D.G."/>
            <person name="Schneider W.L."/>
            <person name="Rogers E."/>
            <person name="Andreote F.D."/>
            <person name="Grunwald N.J."/>
            <person name="Putnam M.L."/>
            <person name="Chang J.H."/>
        </authorList>
    </citation>
    <scope>NUCLEOTIDE SEQUENCE [LARGE SCALE GENOMIC DNA]</scope>
    <source>
        <strain evidence="2 3">NCCPB 2253</strain>
    </source>
</reference>
<sequence length="267" mass="27877">MIPRTSPNGGGRLTSALISVLLLVTALLGVAGPANAEDPARTRTPIVAGTAVAGLRGNICTVGAVLKRNGPGSALSPFIRAVRYLVLAKHCAPKIGAAVFFNSVHIGTVSWMSATDDVELVQVAPDMTPPQGCFSSINGCFIGSIARPRAVGQVIMRVGGSETPVPMRPPATPALGERFCTSGSTTGLNCYWILPEGRGIDPAAHGFAVNPLGLDFGDSGGPVISQQGQLYGIIQRGGMEGPSAFMRYMPIDQLFRQLDHEFDIAPR</sequence>